<dbReference type="SUPFAM" id="SSF53474">
    <property type="entry name" value="alpha/beta-Hydrolases"/>
    <property type="match status" value="1"/>
</dbReference>
<comment type="similarity">
    <text evidence="1">Belongs to the peptidase S28 family.</text>
</comment>
<dbReference type="GO" id="GO:0006508">
    <property type="term" value="P:proteolysis"/>
    <property type="evidence" value="ECO:0007669"/>
    <property type="project" value="UniProtKB-KW"/>
</dbReference>
<dbReference type="PANTHER" id="PTHR11010">
    <property type="entry name" value="PROTEASE S28 PRO-X CARBOXYPEPTIDASE-RELATED"/>
    <property type="match status" value="1"/>
</dbReference>
<dbReference type="Gene3D" id="3.40.50.1820">
    <property type="entry name" value="alpha/beta hydrolase"/>
    <property type="match status" value="1"/>
</dbReference>
<feature type="chain" id="PRO_5002044821" description="Serine protease EDA2" evidence="6">
    <location>
        <begin position="24"/>
        <end position="327"/>
    </location>
</feature>
<reference evidence="7" key="2">
    <citation type="journal article" date="2015" name="Data Brief">
        <title>Shoot transcriptome of the giant reed, Arundo donax.</title>
        <authorList>
            <person name="Barrero R.A."/>
            <person name="Guerrero F.D."/>
            <person name="Moolhuijzen P."/>
            <person name="Goolsby J.A."/>
            <person name="Tidwell J."/>
            <person name="Bellgard S.E."/>
            <person name="Bellgard M.I."/>
        </authorList>
    </citation>
    <scope>NUCLEOTIDE SEQUENCE</scope>
    <source>
        <tissue evidence="7">Shoot tissue taken approximately 20 cm above the soil surface</tissue>
    </source>
</reference>
<dbReference type="PANTHER" id="PTHR11010:SF75">
    <property type="entry name" value="OS10G0511600 PROTEIN"/>
    <property type="match status" value="1"/>
</dbReference>
<evidence type="ECO:0000256" key="6">
    <source>
        <dbReference type="SAM" id="SignalP"/>
    </source>
</evidence>
<evidence type="ECO:0000256" key="4">
    <source>
        <dbReference type="ARBA" id="ARBA00022801"/>
    </source>
</evidence>
<dbReference type="FunFam" id="3.40.50.1820:FF:000190">
    <property type="entry name" value="Prolyl carboxypeptidase like protein"/>
    <property type="match status" value="1"/>
</dbReference>
<name>A0A0A9D6V9_ARUDO</name>
<keyword evidence="5" id="KW-0325">Glycoprotein</keyword>
<evidence type="ECO:0000256" key="2">
    <source>
        <dbReference type="ARBA" id="ARBA00022670"/>
    </source>
</evidence>
<reference evidence="7" key="1">
    <citation type="submission" date="2014-09" db="EMBL/GenBank/DDBJ databases">
        <authorList>
            <person name="Magalhaes I.L.F."/>
            <person name="Oliveira U."/>
            <person name="Santos F.R."/>
            <person name="Vidigal T.H.D.A."/>
            <person name="Brescovit A.D."/>
            <person name="Santos A.J."/>
        </authorList>
    </citation>
    <scope>NUCLEOTIDE SEQUENCE</scope>
    <source>
        <tissue evidence="7">Shoot tissue taken approximately 20 cm above the soil surface</tissue>
    </source>
</reference>
<dbReference type="GO" id="GO:0008239">
    <property type="term" value="F:dipeptidyl-peptidase activity"/>
    <property type="evidence" value="ECO:0007669"/>
    <property type="project" value="TreeGrafter"/>
</dbReference>
<evidence type="ECO:0000256" key="1">
    <source>
        <dbReference type="ARBA" id="ARBA00011079"/>
    </source>
</evidence>
<dbReference type="InterPro" id="IPR029058">
    <property type="entry name" value="AB_hydrolase_fold"/>
</dbReference>
<dbReference type="AlphaFoldDB" id="A0A0A9D6V9"/>
<keyword evidence="2" id="KW-0645">Protease</keyword>
<evidence type="ECO:0000313" key="7">
    <source>
        <dbReference type="EMBL" id="JAD79467.1"/>
    </source>
</evidence>
<keyword evidence="4" id="KW-0378">Hydrolase</keyword>
<protein>
    <recommendedName>
        <fullName evidence="8">Serine protease EDA2</fullName>
    </recommendedName>
</protein>
<organism evidence="7">
    <name type="scientific">Arundo donax</name>
    <name type="common">Giant reed</name>
    <name type="synonym">Donax arundinaceus</name>
    <dbReference type="NCBI Taxonomy" id="35708"/>
    <lineage>
        <taxon>Eukaryota</taxon>
        <taxon>Viridiplantae</taxon>
        <taxon>Streptophyta</taxon>
        <taxon>Embryophyta</taxon>
        <taxon>Tracheophyta</taxon>
        <taxon>Spermatophyta</taxon>
        <taxon>Magnoliopsida</taxon>
        <taxon>Liliopsida</taxon>
        <taxon>Poales</taxon>
        <taxon>Poaceae</taxon>
        <taxon>PACMAD clade</taxon>
        <taxon>Arundinoideae</taxon>
        <taxon>Arundineae</taxon>
        <taxon>Arundo</taxon>
    </lineage>
</organism>
<feature type="signal peptide" evidence="6">
    <location>
        <begin position="1"/>
        <end position="23"/>
    </location>
</feature>
<evidence type="ECO:0000256" key="3">
    <source>
        <dbReference type="ARBA" id="ARBA00022729"/>
    </source>
</evidence>
<keyword evidence="3 6" id="KW-0732">Signal</keyword>
<accession>A0A0A9D6V9</accession>
<sequence>MGSHARVVSLLVAFLLLARVAEPIAAAAAAAAAGGRYLTKDERWMNQRLDHFSPTDHRVFKQRYFECLDHHRAPGGPVFLRICGESSCDGIPNDYLAVLAKKFGAAVVTPEHRYYGKSSPFRRLTTENLRFLSSKQALFDLAVFRHYYQESLNSRYNRSGFDNPWFVFGVSYSGALSAWFRLKFPHLTCGSLASSGVVLAVYNFTDFDKQVGESAGPECKAALQETTKLVDEQLRSDSHSVKALFEAQTLRNDDFLYLLADAAAEAFQYGHPDAVCSPLISAKKNGENLVETYAQIVKDFYIKEMETPVSSYDQEYLKNTTPDDSSK</sequence>
<dbReference type="EMBL" id="GBRH01218428">
    <property type="protein sequence ID" value="JAD79467.1"/>
    <property type="molecule type" value="Transcribed_RNA"/>
</dbReference>
<dbReference type="InterPro" id="IPR008758">
    <property type="entry name" value="Peptidase_S28"/>
</dbReference>
<evidence type="ECO:0008006" key="8">
    <source>
        <dbReference type="Google" id="ProtNLM"/>
    </source>
</evidence>
<proteinExistence type="inferred from homology"/>
<dbReference type="GO" id="GO:0005773">
    <property type="term" value="C:vacuole"/>
    <property type="evidence" value="ECO:0007669"/>
    <property type="project" value="TreeGrafter"/>
</dbReference>
<dbReference type="GO" id="GO:0070008">
    <property type="term" value="F:serine-type exopeptidase activity"/>
    <property type="evidence" value="ECO:0007669"/>
    <property type="project" value="InterPro"/>
</dbReference>
<dbReference type="Pfam" id="PF05577">
    <property type="entry name" value="Peptidase_S28"/>
    <property type="match status" value="1"/>
</dbReference>
<evidence type="ECO:0000256" key="5">
    <source>
        <dbReference type="ARBA" id="ARBA00023180"/>
    </source>
</evidence>